<evidence type="ECO:0000256" key="6">
    <source>
        <dbReference type="ARBA" id="ARBA00022771"/>
    </source>
</evidence>
<keyword evidence="3" id="KW-0808">Transferase</keyword>
<dbReference type="OrthoDB" id="10009520at2759"/>
<dbReference type="EMBL" id="LRBS01000111">
    <property type="protein sequence ID" value="OII72637.1"/>
    <property type="molecule type" value="Genomic_DNA"/>
</dbReference>
<dbReference type="GeneID" id="92365350"/>
<dbReference type="Gene3D" id="1.20.120.1750">
    <property type="match status" value="1"/>
</dbReference>
<sequence length="545" mass="64283">MDYYTEVQFEEQFDSQISDTVGQQNSLSKITENLNNLNNDKLIEPIKKRRNIEDIYTNQISRLCTVFERNFKVLSFEDITRIQKSLIEETMEILGTSECVSFFLLFCTRWELDSLTQEWFSDQNKVLEKFDISKVDAFDNGPFNDITISDESFTSREFYCNIIADTVKYNETFSLKCGHRYSKICWKSYLEISLKEGIPCIFNLRCIGCNFLIPREVWKMFLTESDMITFDKFCIRSFVDYKRAPIKWCPGVDCNFALELISSAFGSCDVKCNCGVEFCIYCSNEPHWPIPCKIIAKWNEKNKGEADNISWILDNTKLCPKCKQYIEKNQGCVHMKCRCKFEFCWLCLGDWSKHSNVDVYKCNIFELRTIKGGKENLHDNSIERYVHYFERYRVHLQSQKAAELFLYNEIPIYTEKLNINFSDPLAGEFLKNAVLQTIQGRRLIKWTYAYGYFALWKDGKTKSLFEYHQGQLEKTLNILQDMVSTFGTYYTGMNEDIPKKTENSHFLQSFLDYKTRLVDLTRVVRSFFNTVSHALEYDFVYNIQE</sequence>
<comment type="caution">
    <text evidence="10">The sequence shown here is derived from an EMBL/GenBank/DDBJ whole genome shotgun (WGS) entry which is preliminary data.</text>
</comment>
<gene>
    <name evidence="10" type="ORF">cand_011650</name>
</gene>
<keyword evidence="6" id="KW-0863">Zinc-finger</keyword>
<evidence type="ECO:0000256" key="2">
    <source>
        <dbReference type="ARBA" id="ARBA00012251"/>
    </source>
</evidence>
<dbReference type="InterPro" id="IPR044066">
    <property type="entry name" value="TRIAD_supradom"/>
</dbReference>
<name>A0A1J4MIF7_9CRYT</name>
<dbReference type="InterPro" id="IPR002867">
    <property type="entry name" value="IBR_dom"/>
</dbReference>
<dbReference type="Proteomes" id="UP000186804">
    <property type="component" value="Unassembled WGS sequence"/>
</dbReference>
<evidence type="ECO:0000313" key="11">
    <source>
        <dbReference type="Proteomes" id="UP000186804"/>
    </source>
</evidence>
<evidence type="ECO:0000256" key="4">
    <source>
        <dbReference type="ARBA" id="ARBA00022723"/>
    </source>
</evidence>
<dbReference type="GO" id="GO:0008270">
    <property type="term" value="F:zinc ion binding"/>
    <property type="evidence" value="ECO:0007669"/>
    <property type="project" value="UniProtKB-KW"/>
</dbReference>
<dbReference type="RefSeq" id="XP_067067024.1">
    <property type="nucleotide sequence ID" value="XM_067211404.1"/>
</dbReference>
<evidence type="ECO:0000313" key="10">
    <source>
        <dbReference type="EMBL" id="OII72637.1"/>
    </source>
</evidence>
<dbReference type="PROSITE" id="PS51873">
    <property type="entry name" value="TRIAD"/>
    <property type="match status" value="1"/>
</dbReference>
<dbReference type="PANTHER" id="PTHR11685">
    <property type="entry name" value="RBR FAMILY RING FINGER AND IBR DOMAIN-CONTAINING"/>
    <property type="match status" value="1"/>
</dbReference>
<dbReference type="InterPro" id="IPR031127">
    <property type="entry name" value="E3_UB_ligase_RBR"/>
</dbReference>
<protein>
    <recommendedName>
        <fullName evidence="2">RBR-type E3 ubiquitin transferase</fullName>
        <ecNumber evidence="2">2.3.2.31</ecNumber>
    </recommendedName>
</protein>
<keyword evidence="11" id="KW-1185">Reference proteome</keyword>
<proteinExistence type="predicted"/>
<dbReference type="GO" id="GO:0061630">
    <property type="term" value="F:ubiquitin protein ligase activity"/>
    <property type="evidence" value="ECO:0007669"/>
    <property type="project" value="UniProtKB-EC"/>
</dbReference>
<dbReference type="Gene3D" id="3.30.40.10">
    <property type="entry name" value="Zinc/RING finger domain, C3HC4 (zinc finger)"/>
    <property type="match status" value="1"/>
</dbReference>
<organism evidence="10 11">
    <name type="scientific">Cryptosporidium andersoni</name>
    <dbReference type="NCBI Taxonomy" id="117008"/>
    <lineage>
        <taxon>Eukaryota</taxon>
        <taxon>Sar</taxon>
        <taxon>Alveolata</taxon>
        <taxon>Apicomplexa</taxon>
        <taxon>Conoidasida</taxon>
        <taxon>Coccidia</taxon>
        <taxon>Eucoccidiorida</taxon>
        <taxon>Eimeriorina</taxon>
        <taxon>Cryptosporidiidae</taxon>
        <taxon>Cryptosporidium</taxon>
    </lineage>
</organism>
<dbReference type="SUPFAM" id="SSF57850">
    <property type="entry name" value="RING/U-box"/>
    <property type="match status" value="3"/>
</dbReference>
<dbReference type="SMART" id="SM00647">
    <property type="entry name" value="IBR"/>
    <property type="match status" value="2"/>
</dbReference>
<evidence type="ECO:0000259" key="9">
    <source>
        <dbReference type="PROSITE" id="PS51873"/>
    </source>
</evidence>
<dbReference type="VEuPathDB" id="CryptoDB:cand_011650"/>
<comment type="catalytic activity">
    <reaction evidence="1">
        <text>[E2 ubiquitin-conjugating enzyme]-S-ubiquitinyl-L-cysteine + [acceptor protein]-L-lysine = [E2 ubiquitin-conjugating enzyme]-L-cysteine + [acceptor protein]-N(6)-ubiquitinyl-L-lysine.</text>
        <dbReference type="EC" id="2.3.2.31"/>
    </reaction>
</comment>
<evidence type="ECO:0000256" key="3">
    <source>
        <dbReference type="ARBA" id="ARBA00022679"/>
    </source>
</evidence>
<keyword evidence="8" id="KW-0862">Zinc</keyword>
<dbReference type="GO" id="GO:0016567">
    <property type="term" value="P:protein ubiquitination"/>
    <property type="evidence" value="ECO:0007669"/>
    <property type="project" value="InterPro"/>
</dbReference>
<dbReference type="InterPro" id="IPR013083">
    <property type="entry name" value="Znf_RING/FYVE/PHD"/>
</dbReference>
<reference evidence="10 11" key="1">
    <citation type="submission" date="2016-10" db="EMBL/GenBank/DDBJ databases">
        <title>Reductive evolution of mitochondrial metabolism and differential evolution of invasion-related proteins in Cryptosporidium.</title>
        <authorList>
            <person name="Liu S."/>
            <person name="Roellig D.M."/>
            <person name="Guo Y."/>
            <person name="Li N."/>
            <person name="Frace M.A."/>
            <person name="Tang K."/>
            <person name="Zhang L."/>
            <person name="Feng Y."/>
            <person name="Xiao L."/>
        </authorList>
    </citation>
    <scope>NUCLEOTIDE SEQUENCE [LARGE SCALE GENOMIC DNA]</scope>
    <source>
        <strain evidence="10">30847</strain>
    </source>
</reference>
<evidence type="ECO:0000256" key="1">
    <source>
        <dbReference type="ARBA" id="ARBA00001798"/>
    </source>
</evidence>
<evidence type="ECO:0000256" key="5">
    <source>
        <dbReference type="ARBA" id="ARBA00022737"/>
    </source>
</evidence>
<dbReference type="EC" id="2.3.2.31" evidence="2"/>
<evidence type="ECO:0000256" key="7">
    <source>
        <dbReference type="ARBA" id="ARBA00022786"/>
    </source>
</evidence>
<evidence type="ECO:0000256" key="8">
    <source>
        <dbReference type="ARBA" id="ARBA00022833"/>
    </source>
</evidence>
<dbReference type="AlphaFoldDB" id="A0A1J4MIF7"/>
<feature type="domain" description="RING-type" evidence="9">
    <location>
        <begin position="156"/>
        <end position="366"/>
    </location>
</feature>
<dbReference type="Pfam" id="PF01485">
    <property type="entry name" value="IBR"/>
    <property type="match status" value="1"/>
</dbReference>
<dbReference type="Pfam" id="PF22191">
    <property type="entry name" value="IBR_1"/>
    <property type="match status" value="1"/>
</dbReference>
<accession>A0A1J4MIF7</accession>
<keyword evidence="7" id="KW-0833">Ubl conjugation pathway</keyword>
<keyword evidence="4" id="KW-0479">Metal-binding</keyword>
<keyword evidence="5" id="KW-0677">Repeat</keyword>